<dbReference type="Proteomes" id="UP000541444">
    <property type="component" value="Unassembled WGS sequence"/>
</dbReference>
<feature type="non-terminal residue" evidence="1">
    <location>
        <position position="150"/>
    </location>
</feature>
<protein>
    <submittedName>
        <fullName evidence="1">Uncharacterized protein</fullName>
    </submittedName>
</protein>
<keyword evidence="2" id="KW-1185">Reference proteome</keyword>
<evidence type="ECO:0000313" key="2">
    <source>
        <dbReference type="Proteomes" id="UP000541444"/>
    </source>
</evidence>
<reference evidence="1 2" key="1">
    <citation type="journal article" date="2020" name="IScience">
        <title>Genome Sequencing of the Endangered Kingdonia uniflora (Circaeasteraceae, Ranunculales) Reveals Potential Mechanisms of Evolutionary Specialization.</title>
        <authorList>
            <person name="Sun Y."/>
            <person name="Deng T."/>
            <person name="Zhang A."/>
            <person name="Moore M.J."/>
            <person name="Landis J.B."/>
            <person name="Lin N."/>
            <person name="Zhang H."/>
            <person name="Zhang X."/>
            <person name="Huang J."/>
            <person name="Zhang X."/>
            <person name="Sun H."/>
            <person name="Wang H."/>
        </authorList>
    </citation>
    <scope>NUCLEOTIDE SEQUENCE [LARGE SCALE GENOMIC DNA]</scope>
    <source>
        <strain evidence="1">TB1705</strain>
        <tissue evidence="1">Leaf</tissue>
    </source>
</reference>
<sequence length="150" mass="17488">LSLHFSFTLSLSLSSPNRILSSLGCRFLCRFFAAISAVFPRCWPVAVFARVELLVFGCQKLWGFLVAVWWYDWGLVWLGRGGVVDILGSSCCRFGEGCLSRQLWPFWFRNYCRSYCYFRGRVRAVFTVFERRVCDCWEDDLAGLECHIFM</sequence>
<organism evidence="1 2">
    <name type="scientific">Kingdonia uniflora</name>
    <dbReference type="NCBI Taxonomy" id="39325"/>
    <lineage>
        <taxon>Eukaryota</taxon>
        <taxon>Viridiplantae</taxon>
        <taxon>Streptophyta</taxon>
        <taxon>Embryophyta</taxon>
        <taxon>Tracheophyta</taxon>
        <taxon>Spermatophyta</taxon>
        <taxon>Magnoliopsida</taxon>
        <taxon>Ranunculales</taxon>
        <taxon>Circaeasteraceae</taxon>
        <taxon>Kingdonia</taxon>
    </lineage>
</organism>
<accession>A0A7J7KV35</accession>
<gene>
    <name evidence="1" type="ORF">GIB67_010022</name>
</gene>
<name>A0A7J7KV35_9MAGN</name>
<dbReference type="AlphaFoldDB" id="A0A7J7KV35"/>
<comment type="caution">
    <text evidence="1">The sequence shown here is derived from an EMBL/GenBank/DDBJ whole genome shotgun (WGS) entry which is preliminary data.</text>
</comment>
<proteinExistence type="predicted"/>
<dbReference type="EMBL" id="JACGCM010002885">
    <property type="protein sequence ID" value="KAF6134223.1"/>
    <property type="molecule type" value="Genomic_DNA"/>
</dbReference>
<evidence type="ECO:0000313" key="1">
    <source>
        <dbReference type="EMBL" id="KAF6134223.1"/>
    </source>
</evidence>